<comment type="subcellular location">
    <subcellularLocation>
        <location evidence="3">Cell projection</location>
        <location evidence="3">Cilium</location>
    </subcellularLocation>
    <subcellularLocation>
        <location evidence="2">Vacuole membrane</location>
        <topology evidence="2">Multi-pass membrane protein</topology>
    </subcellularLocation>
</comment>
<evidence type="ECO:0000256" key="8">
    <source>
        <dbReference type="ARBA" id="ARBA00022794"/>
    </source>
</evidence>
<dbReference type="Proteomes" id="UP000035680">
    <property type="component" value="Unassembled WGS sequence"/>
</dbReference>
<dbReference type="PANTHER" id="PTHR13306:SF6">
    <property type="entry name" value="TRANSMEMBRANE PROTEIN 138"/>
    <property type="match status" value="1"/>
</dbReference>
<evidence type="ECO:0000313" key="15">
    <source>
        <dbReference type="Proteomes" id="UP000035680"/>
    </source>
</evidence>
<sequence length="122" mass="14528">MLYIIQNVSTVMGVIVLVISFISTFVFQAGLIKYLVFKFKSIIIISLIYLAISVITHTITLKSRWYSKDKFIWSYELIALYTFHRMFAIFYYFSYKKAALILGDPKFYKDNNWLRDKIRYSS</sequence>
<evidence type="ECO:0000256" key="2">
    <source>
        <dbReference type="ARBA" id="ARBA00004128"/>
    </source>
</evidence>
<comment type="function">
    <text evidence="1">Required for ciliogenesis.</text>
</comment>
<comment type="similarity">
    <text evidence="4">Belongs to the TMEM138 family.</text>
</comment>
<dbReference type="AlphaFoldDB" id="A0A0K0FMF5"/>
<evidence type="ECO:0000256" key="13">
    <source>
        <dbReference type="ARBA" id="ARBA00023273"/>
    </source>
</evidence>
<dbReference type="GO" id="GO:0005774">
    <property type="term" value="C:vacuolar membrane"/>
    <property type="evidence" value="ECO:0007669"/>
    <property type="project" value="UniProtKB-SubCell"/>
</dbReference>
<organism evidence="15 16">
    <name type="scientific">Strongyloides venezuelensis</name>
    <name type="common">Threadworm</name>
    <dbReference type="NCBI Taxonomy" id="75913"/>
    <lineage>
        <taxon>Eukaryota</taxon>
        <taxon>Metazoa</taxon>
        <taxon>Ecdysozoa</taxon>
        <taxon>Nematoda</taxon>
        <taxon>Chromadorea</taxon>
        <taxon>Rhabditida</taxon>
        <taxon>Tylenchina</taxon>
        <taxon>Panagrolaimomorpha</taxon>
        <taxon>Strongyloidoidea</taxon>
        <taxon>Strongyloididae</taxon>
        <taxon>Strongyloides</taxon>
    </lineage>
</organism>
<dbReference type="Pfam" id="PF14935">
    <property type="entry name" value="TMEM138"/>
    <property type="match status" value="1"/>
</dbReference>
<evidence type="ECO:0000313" key="16">
    <source>
        <dbReference type="WBParaSite" id="SVE_1018200.1"/>
    </source>
</evidence>
<keyword evidence="10" id="KW-0969">Cilium</keyword>
<reference evidence="16" key="2">
    <citation type="submission" date="2015-08" db="UniProtKB">
        <authorList>
            <consortium name="WormBaseParasite"/>
        </authorList>
    </citation>
    <scope>IDENTIFICATION</scope>
</reference>
<keyword evidence="9 14" id="KW-1133">Transmembrane helix</keyword>
<name>A0A0K0FMF5_STRVS</name>
<evidence type="ECO:0000256" key="11">
    <source>
        <dbReference type="ARBA" id="ARBA00023136"/>
    </source>
</evidence>
<dbReference type="STRING" id="75913.A0A0K0FMF5"/>
<evidence type="ECO:0000256" key="3">
    <source>
        <dbReference type="ARBA" id="ARBA00004138"/>
    </source>
</evidence>
<evidence type="ECO:0000256" key="10">
    <source>
        <dbReference type="ARBA" id="ARBA00023069"/>
    </source>
</evidence>
<proteinExistence type="inferred from homology"/>
<keyword evidence="8" id="KW-0970">Cilium biogenesis/degradation</keyword>
<keyword evidence="12" id="KW-0325">Glycoprotein</keyword>
<dbReference type="PANTHER" id="PTHR13306">
    <property type="entry name" value="TRANSMEMBRANE PROTEIN 138"/>
    <property type="match status" value="1"/>
</dbReference>
<keyword evidence="7 14" id="KW-0812">Transmembrane</keyword>
<dbReference type="WBParaSite" id="SVE_1018200.1">
    <property type="protein sequence ID" value="SVE_1018200.1"/>
    <property type="gene ID" value="SVE_1018200"/>
</dbReference>
<feature type="transmembrane region" description="Helical" evidence="14">
    <location>
        <begin position="72"/>
        <end position="93"/>
    </location>
</feature>
<evidence type="ECO:0000256" key="7">
    <source>
        <dbReference type="ARBA" id="ARBA00022692"/>
    </source>
</evidence>
<keyword evidence="11 14" id="KW-0472">Membrane</keyword>
<evidence type="ECO:0000256" key="12">
    <source>
        <dbReference type="ARBA" id="ARBA00023180"/>
    </source>
</evidence>
<keyword evidence="15" id="KW-1185">Reference proteome</keyword>
<evidence type="ECO:0000256" key="1">
    <source>
        <dbReference type="ARBA" id="ARBA00003709"/>
    </source>
</evidence>
<evidence type="ECO:0000256" key="4">
    <source>
        <dbReference type="ARBA" id="ARBA00010572"/>
    </source>
</evidence>
<dbReference type="InterPro" id="IPR024133">
    <property type="entry name" value="TM_138"/>
</dbReference>
<evidence type="ECO:0000256" key="5">
    <source>
        <dbReference type="ARBA" id="ARBA00014515"/>
    </source>
</evidence>
<keyword evidence="6" id="KW-0926">Vacuole</keyword>
<feature type="transmembrane region" description="Helical" evidence="14">
    <location>
        <begin position="42"/>
        <end position="60"/>
    </location>
</feature>
<evidence type="ECO:0000256" key="14">
    <source>
        <dbReference type="SAM" id="Phobius"/>
    </source>
</evidence>
<reference evidence="15" key="1">
    <citation type="submission" date="2014-07" db="EMBL/GenBank/DDBJ databases">
        <authorList>
            <person name="Martin A.A"/>
            <person name="De Silva N."/>
        </authorList>
    </citation>
    <scope>NUCLEOTIDE SEQUENCE</scope>
</reference>
<accession>A0A0K0FMF5</accession>
<evidence type="ECO:0000256" key="9">
    <source>
        <dbReference type="ARBA" id="ARBA00022989"/>
    </source>
</evidence>
<dbReference type="GO" id="GO:0005929">
    <property type="term" value="C:cilium"/>
    <property type="evidence" value="ECO:0007669"/>
    <property type="project" value="UniProtKB-SubCell"/>
</dbReference>
<dbReference type="GO" id="GO:0030030">
    <property type="term" value="P:cell projection organization"/>
    <property type="evidence" value="ECO:0007669"/>
    <property type="project" value="UniProtKB-KW"/>
</dbReference>
<protein>
    <recommendedName>
        <fullName evidence="5">Transmembrane protein 138</fullName>
    </recommendedName>
</protein>
<feature type="transmembrane region" description="Helical" evidence="14">
    <location>
        <begin position="12"/>
        <end position="35"/>
    </location>
</feature>
<keyword evidence="13" id="KW-0966">Cell projection</keyword>
<evidence type="ECO:0000256" key="6">
    <source>
        <dbReference type="ARBA" id="ARBA00022554"/>
    </source>
</evidence>